<dbReference type="Pfam" id="PF21306">
    <property type="entry name" value="TetR_C_40"/>
    <property type="match status" value="1"/>
</dbReference>
<dbReference type="InterPro" id="IPR049513">
    <property type="entry name" value="TetR_C_40"/>
</dbReference>
<feature type="DNA-binding region" description="H-T-H motif" evidence="2">
    <location>
        <begin position="13"/>
        <end position="32"/>
    </location>
</feature>
<dbReference type="InterPro" id="IPR001647">
    <property type="entry name" value="HTH_TetR"/>
</dbReference>
<dbReference type="InterPro" id="IPR009057">
    <property type="entry name" value="Homeodomain-like_sf"/>
</dbReference>
<feature type="domain" description="HTH tetR-type" evidence="3">
    <location>
        <begin position="1"/>
        <end position="50"/>
    </location>
</feature>
<protein>
    <submittedName>
        <fullName evidence="4">Bacterial regulatory proteins, tetR family</fullName>
    </submittedName>
</protein>
<evidence type="ECO:0000256" key="1">
    <source>
        <dbReference type="ARBA" id="ARBA00023125"/>
    </source>
</evidence>
<dbReference type="EMBL" id="CYSA01000026">
    <property type="protein sequence ID" value="CUH67575.1"/>
    <property type="molecule type" value="Genomic_DNA"/>
</dbReference>
<dbReference type="SUPFAM" id="SSF46689">
    <property type="entry name" value="Homeodomain-like"/>
    <property type="match status" value="1"/>
</dbReference>
<evidence type="ECO:0000313" key="4">
    <source>
        <dbReference type="EMBL" id="CUH67575.1"/>
    </source>
</evidence>
<reference evidence="4 5" key="1">
    <citation type="submission" date="2015-09" db="EMBL/GenBank/DDBJ databases">
        <authorList>
            <consortium name="Swine Surveillance"/>
        </authorList>
    </citation>
    <scope>NUCLEOTIDE SEQUENCE [LARGE SCALE GENOMIC DNA]</scope>
    <source>
        <strain evidence="4 5">CECT 4357</strain>
    </source>
</reference>
<dbReference type="Proteomes" id="UP000051587">
    <property type="component" value="Unassembled WGS sequence"/>
</dbReference>
<keyword evidence="1 2" id="KW-0238">DNA-binding</keyword>
<accession>A0A0P1FID6</accession>
<dbReference type="AlphaFoldDB" id="A0A0P1FID6"/>
<sequence>MRLFAEQGAMQIAVSDLAKAAGLSRGTIYNNVDNPEALFHITCGMLYQELRSCMRSGLKPDDDPALNISILIRQLIRRVHDEPDWGRFIALFAITEPQLGAIWAGEPADIIREGVASGRFDVPADQIPSVTTLGGGALMGSASQVLSGAVTWRKSSSEIAELYLRAMGIGRSEAHRLAFVEFDPMPQLDFSAVAQGLTRPEEKAGSH</sequence>
<name>A0A0P1FID6_THAGE</name>
<dbReference type="GO" id="GO:0003677">
    <property type="term" value="F:DNA binding"/>
    <property type="evidence" value="ECO:0007669"/>
    <property type="project" value="UniProtKB-UniRule"/>
</dbReference>
<evidence type="ECO:0000256" key="2">
    <source>
        <dbReference type="PROSITE-ProRule" id="PRU00335"/>
    </source>
</evidence>
<keyword evidence="5" id="KW-1185">Reference proteome</keyword>
<evidence type="ECO:0000313" key="5">
    <source>
        <dbReference type="Proteomes" id="UP000051587"/>
    </source>
</evidence>
<dbReference type="Pfam" id="PF00440">
    <property type="entry name" value="TetR_N"/>
    <property type="match status" value="1"/>
</dbReference>
<gene>
    <name evidence="4" type="ORF">TG4357_03087</name>
</gene>
<proteinExistence type="predicted"/>
<evidence type="ECO:0000259" key="3">
    <source>
        <dbReference type="PROSITE" id="PS50977"/>
    </source>
</evidence>
<dbReference type="Gene3D" id="1.10.357.10">
    <property type="entry name" value="Tetracycline Repressor, domain 2"/>
    <property type="match status" value="1"/>
</dbReference>
<organism evidence="4 5">
    <name type="scientific">Thalassovita gelatinovora</name>
    <name type="common">Thalassobius gelatinovorus</name>
    <dbReference type="NCBI Taxonomy" id="53501"/>
    <lineage>
        <taxon>Bacteria</taxon>
        <taxon>Pseudomonadati</taxon>
        <taxon>Pseudomonadota</taxon>
        <taxon>Alphaproteobacteria</taxon>
        <taxon>Rhodobacterales</taxon>
        <taxon>Roseobacteraceae</taxon>
        <taxon>Thalassovita</taxon>
    </lineage>
</organism>
<dbReference type="PROSITE" id="PS50977">
    <property type="entry name" value="HTH_TETR_2"/>
    <property type="match status" value="1"/>
</dbReference>
<dbReference type="STRING" id="53501.SAMN04488043_101173"/>